<evidence type="ECO:0000256" key="1">
    <source>
        <dbReference type="SAM" id="Coils"/>
    </source>
</evidence>
<sequence length="305" mass="35224">MNAYRREYNKRKPEKERQWKRTQREKQRPAKEAERAIKKAAREAAAAERAERLAVARAERAAVKAARRIEREAHIAKVKANKAKVKAKVSAEKFKDALRAIRYQRKLIASQLAKHERRQALEAQKEQARLKREVAVAEQHLRRQQREQERLRLASQHGTSIGDYSRCKKANTTACPPCRAVAAAYRRAQVAKDPAKYKQQDKDYYKKYPHKKIHNNRERARRRGVPSQYYTRQQLFDRDGYDCYLCNLPVELTANHVVGQPGWELYPHIDHVIPLALGGHDTLDNVKITHAKCNMAKGASAPIAV</sequence>
<dbReference type="EMBL" id="LR796484">
    <property type="protein sequence ID" value="CAB4147972.1"/>
    <property type="molecule type" value="Genomic_DNA"/>
</dbReference>
<dbReference type="InterPro" id="IPR002711">
    <property type="entry name" value="HNH"/>
</dbReference>
<gene>
    <name evidence="4" type="ORF">UFOVP429_63</name>
    <name evidence="5" type="ORF">UFOVP696_104</name>
</gene>
<reference evidence="4" key="1">
    <citation type="submission" date="2020-04" db="EMBL/GenBank/DDBJ databases">
        <authorList>
            <person name="Chiriac C."/>
            <person name="Salcher M."/>
            <person name="Ghai R."/>
            <person name="Kavagutti S V."/>
        </authorList>
    </citation>
    <scope>NUCLEOTIDE SEQUENCE</scope>
</reference>
<dbReference type="InterPro" id="IPR003615">
    <property type="entry name" value="HNH_nuc"/>
</dbReference>
<evidence type="ECO:0000313" key="5">
    <source>
        <dbReference type="EMBL" id="CAB4158236.1"/>
    </source>
</evidence>
<evidence type="ECO:0000313" key="4">
    <source>
        <dbReference type="EMBL" id="CAB4147972.1"/>
    </source>
</evidence>
<proteinExistence type="predicted"/>
<dbReference type="Pfam" id="PF01844">
    <property type="entry name" value="HNH"/>
    <property type="match status" value="1"/>
</dbReference>
<dbReference type="GO" id="GO:0003676">
    <property type="term" value="F:nucleic acid binding"/>
    <property type="evidence" value="ECO:0007669"/>
    <property type="project" value="InterPro"/>
</dbReference>
<dbReference type="Gene3D" id="1.10.30.50">
    <property type="match status" value="1"/>
</dbReference>
<organism evidence="4">
    <name type="scientific">uncultured Caudovirales phage</name>
    <dbReference type="NCBI Taxonomy" id="2100421"/>
    <lineage>
        <taxon>Viruses</taxon>
        <taxon>Duplodnaviria</taxon>
        <taxon>Heunggongvirae</taxon>
        <taxon>Uroviricota</taxon>
        <taxon>Caudoviricetes</taxon>
        <taxon>Peduoviridae</taxon>
        <taxon>Maltschvirus</taxon>
        <taxon>Maltschvirus maltsch</taxon>
    </lineage>
</organism>
<protein>
    <submittedName>
        <fullName evidence="4">HNHc domain containing protein</fullName>
    </submittedName>
</protein>
<name>A0A6J5MNM8_9CAUD</name>
<feature type="coiled-coil region" evidence="1">
    <location>
        <begin position="113"/>
        <end position="154"/>
    </location>
</feature>
<dbReference type="GO" id="GO:0008270">
    <property type="term" value="F:zinc ion binding"/>
    <property type="evidence" value="ECO:0007669"/>
    <property type="project" value="InterPro"/>
</dbReference>
<evidence type="ECO:0000259" key="3">
    <source>
        <dbReference type="SMART" id="SM00507"/>
    </source>
</evidence>
<feature type="domain" description="HNH nuclease" evidence="3">
    <location>
        <begin position="230"/>
        <end position="295"/>
    </location>
</feature>
<dbReference type="SMART" id="SM00507">
    <property type="entry name" value="HNHc"/>
    <property type="match status" value="1"/>
</dbReference>
<evidence type="ECO:0000256" key="2">
    <source>
        <dbReference type="SAM" id="MobiDB-lite"/>
    </source>
</evidence>
<keyword evidence="1" id="KW-0175">Coiled coil</keyword>
<feature type="region of interest" description="Disordered" evidence="2">
    <location>
        <begin position="1"/>
        <end position="39"/>
    </location>
</feature>
<dbReference type="EMBL" id="LR796666">
    <property type="protein sequence ID" value="CAB4158236.1"/>
    <property type="molecule type" value="Genomic_DNA"/>
</dbReference>
<dbReference type="GO" id="GO:0004519">
    <property type="term" value="F:endonuclease activity"/>
    <property type="evidence" value="ECO:0007669"/>
    <property type="project" value="InterPro"/>
</dbReference>
<dbReference type="CDD" id="cd00085">
    <property type="entry name" value="HNHc"/>
    <property type="match status" value="1"/>
</dbReference>
<accession>A0A6J5MNM8</accession>